<dbReference type="SMART" id="SM00448">
    <property type="entry name" value="REC"/>
    <property type="match status" value="1"/>
</dbReference>
<keyword evidence="3" id="KW-0597">Phosphoprotein</keyword>
<dbReference type="PANTHER" id="PTHR42713">
    <property type="entry name" value="HISTIDINE KINASE-RELATED"/>
    <property type="match status" value="1"/>
</dbReference>
<sequence length="163" mass="19015">MYKLVIVEDEHLIRKWLHYAIDYKSLGILVVGEAKDGKEGAALIKETHPDIVLTDINMPIMTAFEMFDATQDYSYAKIILSGYADFPNARSALHYGVLEFLTKPLEKEVLYDCLKTIMARLDQQRNRGINDYSYLYLKLPQITEQLPETAQEMLRFIHEHYHE</sequence>
<accession>G5K2L2</accession>
<name>G5K2L2_9STRE</name>
<evidence type="ECO:0000256" key="1">
    <source>
        <dbReference type="ARBA" id="ARBA00022490"/>
    </source>
</evidence>
<dbReference type="EMBL" id="AEUX02000006">
    <property type="protein sequence ID" value="EHI69453.1"/>
    <property type="molecule type" value="Genomic_DNA"/>
</dbReference>
<dbReference type="InterPro" id="IPR051552">
    <property type="entry name" value="HptR"/>
</dbReference>
<dbReference type="InterPro" id="IPR001789">
    <property type="entry name" value="Sig_transdc_resp-reg_receiver"/>
</dbReference>
<proteinExistence type="predicted"/>
<dbReference type="SUPFAM" id="SSF52172">
    <property type="entry name" value="CheY-like"/>
    <property type="match status" value="1"/>
</dbReference>
<gene>
    <name evidence="5" type="ORF">STRIC_1024</name>
</gene>
<dbReference type="Proteomes" id="UP000003330">
    <property type="component" value="Unassembled WGS sequence"/>
</dbReference>
<dbReference type="InterPro" id="IPR011006">
    <property type="entry name" value="CheY-like_superfamily"/>
</dbReference>
<dbReference type="PROSITE" id="PS50110">
    <property type="entry name" value="RESPONSE_REGULATORY"/>
    <property type="match status" value="1"/>
</dbReference>
<evidence type="ECO:0000259" key="4">
    <source>
        <dbReference type="PROSITE" id="PS50110"/>
    </source>
</evidence>
<dbReference type="GO" id="GO:0000160">
    <property type="term" value="P:phosphorelay signal transduction system"/>
    <property type="evidence" value="ECO:0007669"/>
    <property type="project" value="InterPro"/>
</dbReference>
<dbReference type="Gene3D" id="3.40.50.2300">
    <property type="match status" value="1"/>
</dbReference>
<evidence type="ECO:0000256" key="3">
    <source>
        <dbReference type="PROSITE-ProRule" id="PRU00169"/>
    </source>
</evidence>
<evidence type="ECO:0000313" key="6">
    <source>
        <dbReference type="Proteomes" id="UP000003330"/>
    </source>
</evidence>
<dbReference type="eggNOG" id="COG4753">
    <property type="taxonomic scope" value="Bacteria"/>
</dbReference>
<feature type="modified residue" description="4-aspartylphosphate" evidence="3">
    <location>
        <position position="55"/>
    </location>
</feature>
<dbReference type="GO" id="GO:0003677">
    <property type="term" value="F:DNA binding"/>
    <property type="evidence" value="ECO:0007669"/>
    <property type="project" value="UniProtKB-KW"/>
</dbReference>
<evidence type="ECO:0000313" key="5">
    <source>
        <dbReference type="EMBL" id="EHI69453.1"/>
    </source>
</evidence>
<evidence type="ECO:0000256" key="2">
    <source>
        <dbReference type="ARBA" id="ARBA00023125"/>
    </source>
</evidence>
<feature type="domain" description="Response regulatory" evidence="4">
    <location>
        <begin position="3"/>
        <end position="118"/>
    </location>
</feature>
<dbReference type="STRING" id="764299.STRIC_1024"/>
<dbReference type="AlphaFoldDB" id="G5K2L2"/>
<reference evidence="5 6" key="1">
    <citation type="journal article" date="2014" name="Int. J. Syst. Evol. Microbiol.">
        <title>Phylogenomics and the dynamic genome evolution of the genus Streptococcus.</title>
        <authorList>
            <consortium name="The Broad Institute Genome Sequencing Platform"/>
            <person name="Richards V.P."/>
            <person name="Palmer S.R."/>
            <person name="Pavinski Bitar P.D."/>
            <person name="Qin X."/>
            <person name="Weinstock G.M."/>
            <person name="Highlander S.K."/>
            <person name="Town C.D."/>
            <person name="Burne R.A."/>
            <person name="Stanhope M.J."/>
        </authorList>
    </citation>
    <scope>NUCLEOTIDE SEQUENCE [LARGE SCALE GENOMIC DNA]</scope>
    <source>
        <strain evidence="5 6">707-05</strain>
    </source>
</reference>
<dbReference type="CDD" id="cd17536">
    <property type="entry name" value="REC_YesN-like"/>
    <property type="match status" value="1"/>
</dbReference>
<protein>
    <submittedName>
        <fullName evidence="5">Response regulator receiver domain protein</fullName>
    </submittedName>
</protein>
<dbReference type="Pfam" id="PF00072">
    <property type="entry name" value="Response_reg"/>
    <property type="match status" value="1"/>
</dbReference>
<keyword evidence="1" id="KW-0963">Cytoplasm</keyword>
<dbReference type="PANTHER" id="PTHR42713:SF3">
    <property type="entry name" value="TRANSCRIPTIONAL REGULATORY PROTEIN HPTR"/>
    <property type="match status" value="1"/>
</dbReference>
<organism evidence="5 6">
    <name type="scientific">Streptococcus ictaluri 707-05</name>
    <dbReference type="NCBI Taxonomy" id="764299"/>
    <lineage>
        <taxon>Bacteria</taxon>
        <taxon>Bacillati</taxon>
        <taxon>Bacillota</taxon>
        <taxon>Bacilli</taxon>
        <taxon>Lactobacillales</taxon>
        <taxon>Streptococcaceae</taxon>
        <taxon>Streptococcus</taxon>
    </lineage>
</organism>
<keyword evidence="2" id="KW-0238">DNA-binding</keyword>
<comment type="caution">
    <text evidence="5">The sequence shown here is derived from an EMBL/GenBank/DDBJ whole genome shotgun (WGS) entry which is preliminary data.</text>
</comment>
<keyword evidence="6" id="KW-1185">Reference proteome</keyword>